<dbReference type="AlphaFoldDB" id="A0AAD7WFG2"/>
<dbReference type="Proteomes" id="UP001221898">
    <property type="component" value="Unassembled WGS sequence"/>
</dbReference>
<reference evidence="2" key="1">
    <citation type="journal article" date="2023" name="Science">
        <title>Genome structures resolve the early diversification of teleost fishes.</title>
        <authorList>
            <person name="Parey E."/>
            <person name="Louis A."/>
            <person name="Montfort J."/>
            <person name="Bouchez O."/>
            <person name="Roques C."/>
            <person name="Iampietro C."/>
            <person name="Lluch J."/>
            <person name="Castinel A."/>
            <person name="Donnadieu C."/>
            <person name="Desvignes T."/>
            <person name="Floi Bucao C."/>
            <person name="Jouanno E."/>
            <person name="Wen M."/>
            <person name="Mejri S."/>
            <person name="Dirks R."/>
            <person name="Jansen H."/>
            <person name="Henkel C."/>
            <person name="Chen W.J."/>
            <person name="Zahm M."/>
            <person name="Cabau C."/>
            <person name="Klopp C."/>
            <person name="Thompson A.W."/>
            <person name="Robinson-Rechavi M."/>
            <person name="Braasch I."/>
            <person name="Lecointre G."/>
            <person name="Bobe J."/>
            <person name="Postlethwait J.H."/>
            <person name="Berthelot C."/>
            <person name="Roest Crollius H."/>
            <person name="Guiguen Y."/>
        </authorList>
    </citation>
    <scope>NUCLEOTIDE SEQUENCE</scope>
    <source>
        <strain evidence="2">NC1722</strain>
    </source>
</reference>
<keyword evidence="3" id="KW-1185">Reference proteome</keyword>
<proteinExistence type="predicted"/>
<evidence type="ECO:0000313" key="3">
    <source>
        <dbReference type="Proteomes" id="UP001221898"/>
    </source>
</evidence>
<sequence length="110" mass="12182">MRSLGPARRCAGGRSGFAREFIYCSSEREREREHEARRWPLSGPPTGPLGTRMSRWLSGEARGGGEVDVWSVRPEERSPVQRTTGRPGPAKHTHRRVSSEEAGEQPGGKS</sequence>
<feature type="region of interest" description="Disordered" evidence="1">
    <location>
        <begin position="27"/>
        <end position="110"/>
    </location>
</feature>
<organism evidence="2 3">
    <name type="scientific">Aldrovandia affinis</name>
    <dbReference type="NCBI Taxonomy" id="143900"/>
    <lineage>
        <taxon>Eukaryota</taxon>
        <taxon>Metazoa</taxon>
        <taxon>Chordata</taxon>
        <taxon>Craniata</taxon>
        <taxon>Vertebrata</taxon>
        <taxon>Euteleostomi</taxon>
        <taxon>Actinopterygii</taxon>
        <taxon>Neopterygii</taxon>
        <taxon>Teleostei</taxon>
        <taxon>Notacanthiformes</taxon>
        <taxon>Halosauridae</taxon>
        <taxon>Aldrovandia</taxon>
    </lineage>
</organism>
<name>A0AAD7WFG2_9TELE</name>
<dbReference type="EMBL" id="JAINUG010000130">
    <property type="protein sequence ID" value="KAJ8394004.1"/>
    <property type="molecule type" value="Genomic_DNA"/>
</dbReference>
<gene>
    <name evidence="2" type="ORF">AAFF_G00053480</name>
</gene>
<feature type="compositionally biased region" description="Basic and acidic residues" evidence="1">
    <location>
        <begin position="27"/>
        <end position="38"/>
    </location>
</feature>
<comment type="caution">
    <text evidence="2">The sequence shown here is derived from an EMBL/GenBank/DDBJ whole genome shotgun (WGS) entry which is preliminary data.</text>
</comment>
<evidence type="ECO:0000256" key="1">
    <source>
        <dbReference type="SAM" id="MobiDB-lite"/>
    </source>
</evidence>
<accession>A0AAD7WFG2</accession>
<protein>
    <submittedName>
        <fullName evidence="2">Uncharacterized protein</fullName>
    </submittedName>
</protein>
<evidence type="ECO:0000313" key="2">
    <source>
        <dbReference type="EMBL" id="KAJ8394004.1"/>
    </source>
</evidence>